<dbReference type="OrthoDB" id="285364at2"/>
<dbReference type="Pfam" id="PF04248">
    <property type="entry name" value="NTP_transf_9"/>
    <property type="match status" value="1"/>
</dbReference>
<gene>
    <name evidence="2" type="ORF">E1218_31530</name>
</gene>
<reference evidence="2 3" key="1">
    <citation type="submission" date="2019-02" db="EMBL/GenBank/DDBJ databases">
        <title>Draft genome sequences of novel Actinobacteria.</title>
        <authorList>
            <person name="Sahin N."/>
            <person name="Ay H."/>
            <person name="Saygin H."/>
        </authorList>
    </citation>
    <scope>NUCLEOTIDE SEQUENCE [LARGE SCALE GENOMIC DNA]</scope>
    <source>
        <strain evidence="2 3">16K104</strain>
    </source>
</reference>
<accession>A0A4R4WNA7</accession>
<dbReference type="InterPro" id="IPR038694">
    <property type="entry name" value="DUF427_sf"/>
</dbReference>
<dbReference type="PANTHER" id="PTHR34310">
    <property type="entry name" value="DUF427 DOMAIN PROTEIN (AFU_ORTHOLOGUE AFUA_3G02220)"/>
    <property type="match status" value="1"/>
</dbReference>
<evidence type="ECO:0000313" key="3">
    <source>
        <dbReference type="Proteomes" id="UP000295172"/>
    </source>
</evidence>
<sequence>MRATIDGVLLADADMQHIVSVEGSRYFPPDSVTIGTLKESPTPSVCPWKGRARYYNVETPHHEYVDAAWCYPHPQRSAIETVGHDFTGYVAFDTTRVTIE</sequence>
<dbReference type="EMBL" id="SMKR01000201">
    <property type="protein sequence ID" value="TDD15430.1"/>
    <property type="molecule type" value="Genomic_DNA"/>
</dbReference>
<dbReference type="InterPro" id="IPR007361">
    <property type="entry name" value="DUF427"/>
</dbReference>
<feature type="domain" description="DUF427" evidence="1">
    <location>
        <begin position="1"/>
        <end position="93"/>
    </location>
</feature>
<comment type="caution">
    <text evidence="2">The sequence shown here is derived from an EMBL/GenBank/DDBJ whole genome shotgun (WGS) entry which is preliminary data.</text>
</comment>
<keyword evidence="3" id="KW-1185">Reference proteome</keyword>
<dbReference type="Proteomes" id="UP000295172">
    <property type="component" value="Unassembled WGS sequence"/>
</dbReference>
<dbReference type="AlphaFoldDB" id="A0A4R4WNA7"/>
<protein>
    <submittedName>
        <fullName evidence="2">DUF427 domain-containing protein</fullName>
    </submittedName>
</protein>
<name>A0A4R4WNA7_9ACTN</name>
<organism evidence="2 3">
    <name type="scientific">Kribbella turkmenica</name>
    <dbReference type="NCBI Taxonomy" id="2530375"/>
    <lineage>
        <taxon>Bacteria</taxon>
        <taxon>Bacillati</taxon>
        <taxon>Actinomycetota</taxon>
        <taxon>Actinomycetes</taxon>
        <taxon>Propionibacteriales</taxon>
        <taxon>Kribbellaceae</taxon>
        <taxon>Kribbella</taxon>
    </lineage>
</organism>
<proteinExistence type="predicted"/>
<dbReference type="Gene3D" id="2.170.150.40">
    <property type="entry name" value="Domain of unknown function (DUF427)"/>
    <property type="match status" value="1"/>
</dbReference>
<evidence type="ECO:0000313" key="2">
    <source>
        <dbReference type="EMBL" id="TDD15430.1"/>
    </source>
</evidence>
<dbReference type="RefSeq" id="WP_132326698.1">
    <property type="nucleotide sequence ID" value="NZ_SMKR01000201.1"/>
</dbReference>
<evidence type="ECO:0000259" key="1">
    <source>
        <dbReference type="Pfam" id="PF04248"/>
    </source>
</evidence>
<dbReference type="PANTHER" id="PTHR34310:SF5">
    <property type="entry name" value="DUF427 DOMAIN PROTEIN (AFU_ORTHOLOGUE AFUA_3G02220)"/>
    <property type="match status" value="1"/>
</dbReference>